<feature type="transmembrane region" description="Helical" evidence="2">
    <location>
        <begin position="150"/>
        <end position="172"/>
    </location>
</feature>
<accession>A0A8H7S5H4</accession>
<gene>
    <name evidence="3" type="ORF">INT45_003562</name>
</gene>
<proteinExistence type="predicted"/>
<feature type="region of interest" description="Disordered" evidence="1">
    <location>
        <begin position="368"/>
        <end position="431"/>
    </location>
</feature>
<dbReference type="Proteomes" id="UP000646827">
    <property type="component" value="Unassembled WGS sequence"/>
</dbReference>
<feature type="region of interest" description="Disordered" evidence="1">
    <location>
        <begin position="240"/>
        <end position="351"/>
    </location>
</feature>
<evidence type="ECO:0000256" key="1">
    <source>
        <dbReference type="SAM" id="MobiDB-lite"/>
    </source>
</evidence>
<organism evidence="3 4">
    <name type="scientific">Circinella minor</name>
    <dbReference type="NCBI Taxonomy" id="1195481"/>
    <lineage>
        <taxon>Eukaryota</taxon>
        <taxon>Fungi</taxon>
        <taxon>Fungi incertae sedis</taxon>
        <taxon>Mucoromycota</taxon>
        <taxon>Mucoromycotina</taxon>
        <taxon>Mucoromycetes</taxon>
        <taxon>Mucorales</taxon>
        <taxon>Lichtheimiaceae</taxon>
        <taxon>Circinella</taxon>
    </lineage>
</organism>
<keyword evidence="2" id="KW-0812">Transmembrane</keyword>
<dbReference type="OrthoDB" id="2262162at2759"/>
<name>A0A8H7S5H4_9FUNG</name>
<feature type="transmembrane region" description="Helical" evidence="2">
    <location>
        <begin position="12"/>
        <end position="35"/>
    </location>
</feature>
<evidence type="ECO:0000313" key="3">
    <source>
        <dbReference type="EMBL" id="KAG2221848.1"/>
    </source>
</evidence>
<feature type="compositionally biased region" description="Polar residues" evidence="1">
    <location>
        <begin position="339"/>
        <end position="351"/>
    </location>
</feature>
<dbReference type="EMBL" id="JAEPRB010000098">
    <property type="protein sequence ID" value="KAG2221848.1"/>
    <property type="molecule type" value="Genomic_DNA"/>
</dbReference>
<dbReference type="AlphaFoldDB" id="A0A8H7S5H4"/>
<evidence type="ECO:0000313" key="4">
    <source>
        <dbReference type="Proteomes" id="UP000646827"/>
    </source>
</evidence>
<feature type="compositionally biased region" description="Polar residues" evidence="1">
    <location>
        <begin position="206"/>
        <end position="217"/>
    </location>
</feature>
<feature type="compositionally biased region" description="Low complexity" evidence="1">
    <location>
        <begin position="379"/>
        <end position="411"/>
    </location>
</feature>
<feature type="compositionally biased region" description="Low complexity" evidence="1">
    <location>
        <begin position="245"/>
        <end position="268"/>
    </location>
</feature>
<sequence length="446" mass="50217">MPRRNQQQSSPFIHRVFLPSLRSTLLALAVLAISFGSCLTYEPDTSIILEAAIGNRTAIPITDNEESYWRVIPFALATIIGAIAFILGVIANRLENEKLQWCNVGLVLGTTILLVIGSGYTFHQYSLGIQHACQQLDHPYCIDINYGTEFIVLVIGIGLIALALLLWIYAPFSTKKQKREKQEQENDSTDEYLGVGTSQKLKKKGTSSNNTMSSRPTSDVLEPWRDVALFDEKLRSDTSYRPIQDDNYSSYDDYNNTNNASANIVNNGPLPPPPSNSNRYRQKRQSIQDSYYDYSHEHQQQQQQQRHQRHQQYNRQSSGEDILQPPSRPFVSSPRRSSHGSGNTFGANNMLRNSRGSSIMMEENDYYYSSGGDSDGNHSPIIQSSSRRRSSSAMSPYPSSNNYPRSQSPYSRPGTAPVGTNTTTHPLNRKVITDQRISAYLQQQQQ</sequence>
<evidence type="ECO:0000256" key="2">
    <source>
        <dbReference type="SAM" id="Phobius"/>
    </source>
</evidence>
<keyword evidence="4" id="KW-1185">Reference proteome</keyword>
<protein>
    <submittedName>
        <fullName evidence="3">Uncharacterized protein</fullName>
    </submittedName>
</protein>
<keyword evidence="2" id="KW-0472">Membrane</keyword>
<feature type="transmembrane region" description="Helical" evidence="2">
    <location>
        <begin position="71"/>
        <end position="91"/>
    </location>
</feature>
<comment type="caution">
    <text evidence="3">The sequence shown here is derived from an EMBL/GenBank/DDBJ whole genome shotgun (WGS) entry which is preliminary data.</text>
</comment>
<keyword evidence="2" id="KW-1133">Transmembrane helix</keyword>
<feature type="transmembrane region" description="Helical" evidence="2">
    <location>
        <begin position="103"/>
        <end position="122"/>
    </location>
</feature>
<feature type="region of interest" description="Disordered" evidence="1">
    <location>
        <begin position="178"/>
        <end position="218"/>
    </location>
</feature>
<reference evidence="3 4" key="1">
    <citation type="submission" date="2020-12" db="EMBL/GenBank/DDBJ databases">
        <title>Metabolic potential, ecology and presence of endohyphal bacteria is reflected in genomic diversity of Mucoromycotina.</title>
        <authorList>
            <person name="Muszewska A."/>
            <person name="Okrasinska A."/>
            <person name="Steczkiewicz K."/>
            <person name="Drgas O."/>
            <person name="Orlowska M."/>
            <person name="Perlinska-Lenart U."/>
            <person name="Aleksandrzak-Piekarczyk T."/>
            <person name="Szatraj K."/>
            <person name="Zielenkiewicz U."/>
            <person name="Pilsyk S."/>
            <person name="Malc E."/>
            <person name="Mieczkowski P."/>
            <person name="Kruszewska J.S."/>
            <person name="Biernat P."/>
            <person name="Pawlowska J."/>
        </authorList>
    </citation>
    <scope>NUCLEOTIDE SEQUENCE [LARGE SCALE GENOMIC DNA]</scope>
    <source>
        <strain evidence="3 4">CBS 142.35</strain>
    </source>
</reference>